<comment type="caution">
    <text evidence="2">The sequence shown here is derived from an EMBL/GenBank/DDBJ whole genome shotgun (WGS) entry which is preliminary data.</text>
</comment>
<reference evidence="2 3" key="1">
    <citation type="submission" date="2024-08" db="EMBL/GenBank/DDBJ databases">
        <authorList>
            <person name="Will J Nash"/>
            <person name="Angela Man"/>
            <person name="Seanna McTaggart"/>
            <person name="Kendall Baker"/>
            <person name="Tom Barker"/>
            <person name="Leah Catchpole"/>
            <person name="Alex Durrant"/>
            <person name="Karim Gharbi"/>
            <person name="Naomi Irish"/>
            <person name="Gemy Kaithakottil"/>
            <person name="Debby Ku"/>
            <person name="Aaliyah Providence"/>
            <person name="Felix Shaw"/>
            <person name="David Swarbreck"/>
            <person name="Chris Watkins"/>
            <person name="Ann M. McCartney"/>
            <person name="Giulio Formenti"/>
            <person name="Alice Mouton"/>
            <person name="Noel Vella"/>
            <person name="Bjorn M von Reumont"/>
            <person name="Adriana Vella"/>
            <person name="Wilfried Haerty"/>
        </authorList>
    </citation>
    <scope>NUCLEOTIDE SEQUENCE [LARGE SCALE GENOMIC DNA]</scope>
</reference>
<keyword evidence="3" id="KW-1185">Reference proteome</keyword>
<evidence type="ECO:0000313" key="2">
    <source>
        <dbReference type="EMBL" id="CAL7946216.1"/>
    </source>
</evidence>
<proteinExistence type="predicted"/>
<sequence length="108" mass="12600">MYESVVLEKRKPRTIAGTPAAKLLAFKNCMIIAVPIGGMFLLSNFIIKRRKIICELDEHDPRVQKIRLVVESMDTMLFWNRPDFRGIVGHILERYNKNTELFKNIPLK</sequence>
<evidence type="ECO:0000313" key="3">
    <source>
        <dbReference type="Proteomes" id="UP001642520"/>
    </source>
</evidence>
<name>A0ABP1P295_XYLVO</name>
<keyword evidence="1" id="KW-0812">Transmembrane</keyword>
<feature type="transmembrane region" description="Helical" evidence="1">
    <location>
        <begin position="20"/>
        <end position="42"/>
    </location>
</feature>
<evidence type="ECO:0008006" key="4">
    <source>
        <dbReference type="Google" id="ProtNLM"/>
    </source>
</evidence>
<protein>
    <recommendedName>
        <fullName evidence="4">Transmembrane protein</fullName>
    </recommendedName>
</protein>
<dbReference type="Proteomes" id="UP001642520">
    <property type="component" value="Unassembled WGS sequence"/>
</dbReference>
<organism evidence="2 3">
    <name type="scientific">Xylocopa violacea</name>
    <name type="common">Violet carpenter bee</name>
    <name type="synonym">Apis violacea</name>
    <dbReference type="NCBI Taxonomy" id="135666"/>
    <lineage>
        <taxon>Eukaryota</taxon>
        <taxon>Metazoa</taxon>
        <taxon>Ecdysozoa</taxon>
        <taxon>Arthropoda</taxon>
        <taxon>Hexapoda</taxon>
        <taxon>Insecta</taxon>
        <taxon>Pterygota</taxon>
        <taxon>Neoptera</taxon>
        <taxon>Endopterygota</taxon>
        <taxon>Hymenoptera</taxon>
        <taxon>Apocrita</taxon>
        <taxon>Aculeata</taxon>
        <taxon>Apoidea</taxon>
        <taxon>Anthophila</taxon>
        <taxon>Apidae</taxon>
        <taxon>Xylocopa</taxon>
        <taxon>Xylocopa</taxon>
    </lineage>
</organism>
<dbReference type="EMBL" id="CAXAJV020001294">
    <property type="protein sequence ID" value="CAL7946216.1"/>
    <property type="molecule type" value="Genomic_DNA"/>
</dbReference>
<keyword evidence="1" id="KW-0472">Membrane</keyword>
<keyword evidence="1" id="KW-1133">Transmembrane helix</keyword>
<gene>
    <name evidence="2" type="ORF">XYLVIOL_LOCUS7666</name>
</gene>
<evidence type="ECO:0000256" key="1">
    <source>
        <dbReference type="SAM" id="Phobius"/>
    </source>
</evidence>
<accession>A0ABP1P295</accession>